<dbReference type="InterPro" id="IPR036010">
    <property type="entry name" value="2Fe-2S_ferredoxin-like_sf"/>
</dbReference>
<dbReference type="GO" id="GO:0051537">
    <property type="term" value="F:2 iron, 2 sulfur cluster binding"/>
    <property type="evidence" value="ECO:0007669"/>
    <property type="project" value="UniProtKB-KW"/>
</dbReference>
<organism evidence="11 12">
    <name type="scientific">Diplogelasinospora grovesii</name>
    <dbReference type="NCBI Taxonomy" id="303347"/>
    <lineage>
        <taxon>Eukaryota</taxon>
        <taxon>Fungi</taxon>
        <taxon>Dikarya</taxon>
        <taxon>Ascomycota</taxon>
        <taxon>Pezizomycotina</taxon>
        <taxon>Sordariomycetes</taxon>
        <taxon>Sordariomycetidae</taxon>
        <taxon>Sordariales</taxon>
        <taxon>Diplogelasinosporaceae</taxon>
        <taxon>Diplogelasinospora</taxon>
    </lineage>
</organism>
<dbReference type="CDD" id="cd00207">
    <property type="entry name" value="fer2"/>
    <property type="match status" value="1"/>
</dbReference>
<dbReference type="PANTHER" id="PTHR30212">
    <property type="entry name" value="PROTEIN YIIM"/>
    <property type="match status" value="1"/>
</dbReference>
<dbReference type="InterPro" id="IPR006058">
    <property type="entry name" value="2Fe2S_fd_BS"/>
</dbReference>
<dbReference type="Gene3D" id="3.40.50.80">
    <property type="entry name" value="Nucleotide-binding domain of ferredoxin-NADP reductase (FNR) module"/>
    <property type="match status" value="1"/>
</dbReference>
<dbReference type="GO" id="GO:0051213">
    <property type="term" value="F:dioxygenase activity"/>
    <property type="evidence" value="ECO:0007669"/>
    <property type="project" value="UniProtKB-KW"/>
</dbReference>
<evidence type="ECO:0000256" key="1">
    <source>
        <dbReference type="ARBA" id="ARBA00001917"/>
    </source>
</evidence>
<name>A0AAN6NHM9_9PEZI</name>
<dbReference type="InterPro" id="IPR052353">
    <property type="entry name" value="Benzoxazolinone_Detox_Enz"/>
</dbReference>
<dbReference type="SUPFAM" id="SSF63380">
    <property type="entry name" value="Riboflavin synthase domain-like"/>
    <property type="match status" value="1"/>
</dbReference>
<keyword evidence="5" id="KW-0479">Metal-binding</keyword>
<accession>A0AAN6NHM9</accession>
<keyword evidence="12" id="KW-1185">Reference proteome</keyword>
<dbReference type="PANTHER" id="PTHR30212:SF2">
    <property type="entry name" value="PROTEIN YIIM"/>
    <property type="match status" value="1"/>
</dbReference>
<evidence type="ECO:0000256" key="4">
    <source>
        <dbReference type="ARBA" id="ARBA00022714"/>
    </source>
</evidence>
<dbReference type="AlphaFoldDB" id="A0AAN6NHM9"/>
<evidence type="ECO:0000256" key="5">
    <source>
        <dbReference type="ARBA" id="ARBA00022723"/>
    </source>
</evidence>
<dbReference type="SUPFAM" id="SSF52343">
    <property type="entry name" value="Ferredoxin reductase-like, C-terminal NADP-linked domain"/>
    <property type="match status" value="1"/>
</dbReference>
<dbReference type="PROSITE" id="PS51085">
    <property type="entry name" value="2FE2S_FER_2"/>
    <property type="match status" value="1"/>
</dbReference>
<dbReference type="PROSITE" id="PS00197">
    <property type="entry name" value="2FE2S_FER_1"/>
    <property type="match status" value="1"/>
</dbReference>
<dbReference type="Proteomes" id="UP001303473">
    <property type="component" value="Unassembled WGS sequence"/>
</dbReference>
<evidence type="ECO:0000256" key="7">
    <source>
        <dbReference type="ARBA" id="ARBA00023004"/>
    </source>
</evidence>
<feature type="domain" description="FAD-binding FR-type" evidence="10">
    <location>
        <begin position="38"/>
        <end position="146"/>
    </location>
</feature>
<dbReference type="InterPro" id="IPR017938">
    <property type="entry name" value="Riboflavin_synthase-like_b-brl"/>
</dbReference>
<keyword evidence="11" id="KW-0223">Dioxygenase</keyword>
<evidence type="ECO:0000313" key="12">
    <source>
        <dbReference type="Proteomes" id="UP001303473"/>
    </source>
</evidence>
<dbReference type="PRINTS" id="PR00409">
    <property type="entry name" value="PHDIOXRDTASE"/>
</dbReference>
<keyword evidence="8" id="KW-0411">Iron-sulfur</keyword>
<dbReference type="InterPro" id="IPR001041">
    <property type="entry name" value="2Fe-2S_ferredoxin-type"/>
</dbReference>
<proteinExistence type="predicted"/>
<dbReference type="CDD" id="cd06185">
    <property type="entry name" value="PDR_like"/>
    <property type="match status" value="1"/>
</dbReference>
<evidence type="ECO:0000259" key="9">
    <source>
        <dbReference type="PROSITE" id="PS51085"/>
    </source>
</evidence>
<keyword evidence="4" id="KW-0001">2Fe-2S</keyword>
<evidence type="ECO:0000259" key="10">
    <source>
        <dbReference type="PROSITE" id="PS51384"/>
    </source>
</evidence>
<reference evidence="12" key="1">
    <citation type="journal article" date="2023" name="Mol. Phylogenet. Evol.">
        <title>Genome-scale phylogeny and comparative genomics of the fungal order Sordariales.</title>
        <authorList>
            <person name="Hensen N."/>
            <person name="Bonometti L."/>
            <person name="Westerberg I."/>
            <person name="Brannstrom I.O."/>
            <person name="Guillou S."/>
            <person name="Cros-Aarteil S."/>
            <person name="Calhoun S."/>
            <person name="Haridas S."/>
            <person name="Kuo A."/>
            <person name="Mondo S."/>
            <person name="Pangilinan J."/>
            <person name="Riley R."/>
            <person name="LaButti K."/>
            <person name="Andreopoulos B."/>
            <person name="Lipzen A."/>
            <person name="Chen C."/>
            <person name="Yan M."/>
            <person name="Daum C."/>
            <person name="Ng V."/>
            <person name="Clum A."/>
            <person name="Steindorff A."/>
            <person name="Ohm R.A."/>
            <person name="Martin F."/>
            <person name="Silar P."/>
            <person name="Natvig D.O."/>
            <person name="Lalanne C."/>
            <person name="Gautier V."/>
            <person name="Ament-Velasquez S.L."/>
            <person name="Kruys A."/>
            <person name="Hutchinson M.I."/>
            <person name="Powell A.J."/>
            <person name="Barry K."/>
            <person name="Miller A.N."/>
            <person name="Grigoriev I.V."/>
            <person name="Debuchy R."/>
            <person name="Gladieux P."/>
            <person name="Hiltunen Thoren M."/>
            <person name="Johannesson H."/>
        </authorList>
    </citation>
    <scope>NUCLEOTIDE SEQUENCE [LARGE SCALE GENOMIC DNA]</scope>
    <source>
        <strain evidence="12">CBS 340.73</strain>
    </source>
</reference>
<comment type="caution">
    <text evidence="11">The sequence shown here is derived from an EMBL/GenBank/DDBJ whole genome shotgun (WGS) entry which is preliminary data.</text>
</comment>
<comment type="cofactor">
    <cofactor evidence="1">
        <name>FMN</name>
        <dbReference type="ChEBI" id="CHEBI:58210"/>
    </cofactor>
</comment>
<dbReference type="InterPro" id="IPR054582">
    <property type="entry name" value="DmmA-like_N"/>
</dbReference>
<evidence type="ECO:0000313" key="11">
    <source>
        <dbReference type="EMBL" id="KAK3944953.1"/>
    </source>
</evidence>
<dbReference type="InterPro" id="IPR039261">
    <property type="entry name" value="FNR_nucleotide-bd"/>
</dbReference>
<dbReference type="InterPro" id="IPR012675">
    <property type="entry name" value="Beta-grasp_dom_sf"/>
</dbReference>
<dbReference type="InterPro" id="IPR017927">
    <property type="entry name" value="FAD-bd_FR_type"/>
</dbReference>
<keyword evidence="3" id="KW-0288">FMN</keyword>
<evidence type="ECO:0000256" key="8">
    <source>
        <dbReference type="ARBA" id="ARBA00023014"/>
    </source>
</evidence>
<keyword evidence="7" id="KW-0408">Iron</keyword>
<dbReference type="Gene3D" id="3.10.20.30">
    <property type="match status" value="1"/>
</dbReference>
<evidence type="ECO:0000256" key="6">
    <source>
        <dbReference type="ARBA" id="ARBA00023002"/>
    </source>
</evidence>
<gene>
    <name evidence="11" type="ORF">QBC46DRAFT_372373</name>
</gene>
<dbReference type="PROSITE" id="PS51384">
    <property type="entry name" value="FAD_FR"/>
    <property type="match status" value="1"/>
</dbReference>
<dbReference type="Pfam" id="PF00111">
    <property type="entry name" value="Fer2"/>
    <property type="match status" value="1"/>
</dbReference>
<evidence type="ECO:0000256" key="3">
    <source>
        <dbReference type="ARBA" id="ARBA00022643"/>
    </source>
</evidence>
<dbReference type="GO" id="GO:0046872">
    <property type="term" value="F:metal ion binding"/>
    <property type="evidence" value="ECO:0007669"/>
    <property type="project" value="UniProtKB-KW"/>
</dbReference>
<sequence>MNAELAAIEELGGESRNNFKARAAKAQRKALQEQQKGVRWREFRVVEKKQQTPRVMSFILEATQPLPEEDGVDLDPGSHAKVKLGNGLVRAYSIVDGNKNRFQLGIALEEGGKGGSKYMHTQVEVGHVVEVGATTAAVPIASAASHHVFVAAGIGLTAFLRLVEVYKSINYSATLHYAARSQDEIPFKERVDALGKEYVVIYDKTAGQRLEVGELVKTRPWNSQLYFCGPRRLMDEAATAVKTHGVPQTEVHFEAFETDISGDPFQVIVANREGYGDGKVLEVGEEQTLLEILQKEFGEDDIPSSCSVGNCGTCKISLKSGRVDHRGTALTDEDKATSMLSCVSRGVGRIAIEI</sequence>
<dbReference type="SUPFAM" id="SSF54292">
    <property type="entry name" value="2Fe-2S ferredoxin-like"/>
    <property type="match status" value="1"/>
</dbReference>
<protein>
    <submittedName>
        <fullName evidence="11">Dioxygenase</fullName>
    </submittedName>
</protein>
<feature type="domain" description="2Fe-2S ferredoxin-type" evidence="9">
    <location>
        <begin position="265"/>
        <end position="354"/>
    </location>
</feature>
<dbReference type="Gene3D" id="2.40.30.10">
    <property type="entry name" value="Translation factors"/>
    <property type="match status" value="1"/>
</dbReference>
<keyword evidence="6" id="KW-0560">Oxidoreductase</keyword>
<evidence type="ECO:0000256" key="2">
    <source>
        <dbReference type="ARBA" id="ARBA00022630"/>
    </source>
</evidence>
<keyword evidence="2" id="KW-0285">Flavoprotein</keyword>
<dbReference type="Pfam" id="PF22290">
    <property type="entry name" value="DmmA-like_N"/>
    <property type="match status" value="1"/>
</dbReference>
<dbReference type="EMBL" id="MU853756">
    <property type="protein sequence ID" value="KAK3944953.1"/>
    <property type="molecule type" value="Genomic_DNA"/>
</dbReference>